<feature type="region of interest" description="Disordered" evidence="1">
    <location>
        <begin position="125"/>
        <end position="164"/>
    </location>
</feature>
<feature type="compositionally biased region" description="Low complexity" evidence="1">
    <location>
        <begin position="154"/>
        <end position="164"/>
    </location>
</feature>
<feature type="compositionally biased region" description="Polar residues" evidence="1">
    <location>
        <begin position="60"/>
        <end position="79"/>
    </location>
</feature>
<protein>
    <submittedName>
        <fullName evidence="2">Uncharacterized protein</fullName>
    </submittedName>
</protein>
<reference evidence="2 3" key="1">
    <citation type="journal article" date="2017" name="Curr. Biol.">
        <title>Genome architecture and evolution of a unichromosomal asexual nematode.</title>
        <authorList>
            <person name="Fradin H."/>
            <person name="Zegar C."/>
            <person name="Gutwein M."/>
            <person name="Lucas J."/>
            <person name="Kovtun M."/>
            <person name="Corcoran D."/>
            <person name="Baugh L.R."/>
            <person name="Kiontke K."/>
            <person name="Gunsalus K."/>
            <person name="Fitch D.H."/>
            <person name="Piano F."/>
        </authorList>
    </citation>
    <scope>NUCLEOTIDE SEQUENCE [LARGE SCALE GENOMIC DNA]</scope>
    <source>
        <strain evidence="2">PF1309</strain>
    </source>
</reference>
<organism evidence="2 3">
    <name type="scientific">Diploscapter pachys</name>
    <dbReference type="NCBI Taxonomy" id="2018661"/>
    <lineage>
        <taxon>Eukaryota</taxon>
        <taxon>Metazoa</taxon>
        <taxon>Ecdysozoa</taxon>
        <taxon>Nematoda</taxon>
        <taxon>Chromadorea</taxon>
        <taxon>Rhabditida</taxon>
        <taxon>Rhabditina</taxon>
        <taxon>Rhabditomorpha</taxon>
        <taxon>Rhabditoidea</taxon>
        <taxon>Rhabditidae</taxon>
        <taxon>Diploscapter</taxon>
    </lineage>
</organism>
<evidence type="ECO:0000313" key="2">
    <source>
        <dbReference type="EMBL" id="PAV60305.1"/>
    </source>
</evidence>
<sequence>MVKIQLVVSYTQQPGQFPGQPPVSQAPPIASGVQSSASSTSLSNSAIAAQQPPTAFPPMSYSNPTVPAQASVVTSTPEKNQAPPPAPAQILPPAAYPYPMPQHYPYMFPGAVPPMGYAPMPMPPNGMPFPPHSYAQPQDASAQPQAQPVPPQPVVEEAPLISFD</sequence>
<keyword evidence="3" id="KW-1185">Reference proteome</keyword>
<gene>
    <name evidence="2" type="ORF">WR25_19182</name>
</gene>
<proteinExistence type="predicted"/>
<name>A0A2A2JF38_9BILA</name>
<dbReference type="EMBL" id="LIAE01010475">
    <property type="protein sequence ID" value="PAV60305.1"/>
    <property type="molecule type" value="Genomic_DNA"/>
</dbReference>
<evidence type="ECO:0000313" key="3">
    <source>
        <dbReference type="Proteomes" id="UP000218231"/>
    </source>
</evidence>
<accession>A0A2A2JF38</accession>
<comment type="caution">
    <text evidence="2">The sequence shown here is derived from an EMBL/GenBank/DDBJ whole genome shotgun (WGS) entry which is preliminary data.</text>
</comment>
<feature type="region of interest" description="Disordered" evidence="1">
    <location>
        <begin position="13"/>
        <end position="88"/>
    </location>
</feature>
<feature type="compositionally biased region" description="Low complexity" evidence="1">
    <location>
        <begin position="30"/>
        <end position="49"/>
    </location>
</feature>
<dbReference type="AlphaFoldDB" id="A0A2A2JF38"/>
<feature type="compositionally biased region" description="Low complexity" evidence="1">
    <location>
        <begin position="135"/>
        <end position="146"/>
    </location>
</feature>
<evidence type="ECO:0000256" key="1">
    <source>
        <dbReference type="SAM" id="MobiDB-lite"/>
    </source>
</evidence>
<dbReference type="Proteomes" id="UP000218231">
    <property type="component" value="Unassembled WGS sequence"/>
</dbReference>